<evidence type="ECO:0000313" key="3">
    <source>
        <dbReference type="Proteomes" id="UP000019487"/>
    </source>
</evidence>
<dbReference type="AlphaFoldDB" id="W9CQS5"/>
<organism evidence="2 3">
    <name type="scientific">Sclerotinia borealis (strain F-4128)</name>
    <dbReference type="NCBI Taxonomy" id="1432307"/>
    <lineage>
        <taxon>Eukaryota</taxon>
        <taxon>Fungi</taxon>
        <taxon>Dikarya</taxon>
        <taxon>Ascomycota</taxon>
        <taxon>Pezizomycotina</taxon>
        <taxon>Leotiomycetes</taxon>
        <taxon>Helotiales</taxon>
        <taxon>Sclerotiniaceae</taxon>
        <taxon>Sclerotinia</taxon>
    </lineage>
</organism>
<feature type="region of interest" description="Disordered" evidence="1">
    <location>
        <begin position="37"/>
        <end position="73"/>
    </location>
</feature>
<sequence length="73" mass="8129">MLDVLLDLDDDPCEFSVNNIAGMTSFEFATVAESMRLSSRSNREEVGSTTVSHEKMKRKVVSQGPSSFPNVRF</sequence>
<evidence type="ECO:0000256" key="1">
    <source>
        <dbReference type="SAM" id="MobiDB-lite"/>
    </source>
</evidence>
<dbReference type="EMBL" id="AYSA01000111">
    <property type="protein sequence ID" value="ESZ96959.1"/>
    <property type="molecule type" value="Genomic_DNA"/>
</dbReference>
<proteinExistence type="predicted"/>
<reference evidence="2 3" key="1">
    <citation type="journal article" date="2014" name="Genome Announc.">
        <title>Draft genome sequence of Sclerotinia borealis, a psychrophilic plant pathogenic fungus.</title>
        <authorList>
            <person name="Mardanov A.V."/>
            <person name="Beletsky A.V."/>
            <person name="Kadnikov V.V."/>
            <person name="Ignatov A.N."/>
            <person name="Ravin N.V."/>
        </authorList>
    </citation>
    <scope>NUCLEOTIDE SEQUENCE [LARGE SCALE GENOMIC DNA]</scope>
    <source>
        <strain evidence="3">F-4157</strain>
    </source>
</reference>
<dbReference type="Proteomes" id="UP000019487">
    <property type="component" value="Unassembled WGS sequence"/>
</dbReference>
<dbReference type="HOGENOM" id="CLU_2706270_0_0_1"/>
<keyword evidence="3" id="KW-1185">Reference proteome</keyword>
<gene>
    <name evidence="2" type="ORF">SBOR_2641</name>
</gene>
<feature type="compositionally biased region" description="Polar residues" evidence="1">
    <location>
        <begin position="63"/>
        <end position="73"/>
    </location>
</feature>
<protein>
    <submittedName>
        <fullName evidence="2">Uncharacterized protein</fullName>
    </submittedName>
</protein>
<evidence type="ECO:0000313" key="2">
    <source>
        <dbReference type="EMBL" id="ESZ96959.1"/>
    </source>
</evidence>
<comment type="caution">
    <text evidence="2">The sequence shown here is derived from an EMBL/GenBank/DDBJ whole genome shotgun (WGS) entry which is preliminary data.</text>
</comment>
<name>W9CQS5_SCLBF</name>
<accession>W9CQS5</accession>